<dbReference type="RefSeq" id="WP_012938450.1">
    <property type="nucleotide sequence ID" value="NC_013740.1"/>
</dbReference>
<name>D2RK59_ACIFV</name>
<sequence length="238" mass="28091">MEKQKVHPAESSRDEKMDELLQHIPDDLFFAKKAKVSDCSLDFATQDVLKFQFDLSGGEWYRLKYKGRNLRSYDHFIFYEPGLKGILAFFYALDRGYETVHLEEVDTMDSTLCFRLEAVSEKTADSSLLTFSYSFHTRKCKISKKKSINYFKLQMQKNFSDEERLRNYLRERFDAYCNQSVLDEEVKYFDRSVETVNFIRSLSWIFGTPLPPLSLAEFLSPDQIALYETKKKQVNKDN</sequence>
<evidence type="ECO:0000313" key="1">
    <source>
        <dbReference type="EMBL" id="ADB47461.1"/>
    </source>
</evidence>
<dbReference type="STRING" id="591001.Acfer_1092"/>
<dbReference type="EMBL" id="CP001859">
    <property type="protein sequence ID" value="ADB47461.1"/>
    <property type="molecule type" value="Genomic_DNA"/>
</dbReference>
<dbReference type="Proteomes" id="UP000001902">
    <property type="component" value="Chromosome"/>
</dbReference>
<reference evidence="1 2" key="1">
    <citation type="journal article" date="2010" name="Stand. Genomic Sci.">
        <title>Complete genome sequence of Acidaminococcus fermentans type strain (VR4).</title>
        <authorList>
            <person name="Chang Y.J."/>
            <person name="Pukall R."/>
            <person name="Saunders E."/>
            <person name="Lapidus A."/>
            <person name="Copeland A."/>
            <person name="Nolan M."/>
            <person name="Glavina Del Rio T."/>
            <person name="Lucas S."/>
            <person name="Chen F."/>
            <person name="Tice H."/>
            <person name="Cheng J.F."/>
            <person name="Han C."/>
            <person name="Detter J.C."/>
            <person name="Bruce D."/>
            <person name="Goodwin L."/>
            <person name="Pitluck S."/>
            <person name="Mikhailova N."/>
            <person name="Liolios K."/>
            <person name="Pati A."/>
            <person name="Ivanova N."/>
            <person name="Mavromatis K."/>
            <person name="Chen A."/>
            <person name="Palaniappan K."/>
            <person name="Land M."/>
            <person name="Hauser L."/>
            <person name="Jeffries C.D."/>
            <person name="Brettin T."/>
            <person name="Rohde M."/>
            <person name="Goker M."/>
            <person name="Bristow J."/>
            <person name="Eisen J.A."/>
            <person name="Markowitz V."/>
            <person name="Hugenholtz P."/>
            <person name="Kyrpides N.C."/>
            <person name="Klenk H.P."/>
        </authorList>
    </citation>
    <scope>NUCLEOTIDE SEQUENCE [LARGE SCALE GENOMIC DNA]</scope>
    <source>
        <strain evidence="2">ATCC 25085 / DSM 20731 / CCUG 9996 / CIP 106432 / VR4</strain>
    </source>
</reference>
<gene>
    <name evidence="1" type="ordered locus">Acfer_1092</name>
</gene>
<dbReference type="GeneID" id="78334812"/>
<dbReference type="KEGG" id="afn:Acfer_1092"/>
<evidence type="ECO:0000313" key="2">
    <source>
        <dbReference type="Proteomes" id="UP000001902"/>
    </source>
</evidence>
<proteinExistence type="predicted"/>
<protein>
    <submittedName>
        <fullName evidence="1">Uncharacterized protein</fullName>
    </submittedName>
</protein>
<accession>D2RK59</accession>
<keyword evidence="2" id="KW-1185">Reference proteome</keyword>
<organism evidence="1 2">
    <name type="scientific">Acidaminococcus fermentans (strain ATCC 25085 / DSM 20731 / CCUG 9996 / CIP 106432 / VR4)</name>
    <dbReference type="NCBI Taxonomy" id="591001"/>
    <lineage>
        <taxon>Bacteria</taxon>
        <taxon>Bacillati</taxon>
        <taxon>Bacillota</taxon>
        <taxon>Negativicutes</taxon>
        <taxon>Acidaminococcales</taxon>
        <taxon>Acidaminococcaceae</taxon>
        <taxon>Acidaminococcus</taxon>
    </lineage>
</organism>
<dbReference type="OrthoDB" id="9870204at2"/>
<dbReference type="AlphaFoldDB" id="D2RK59"/>
<dbReference type="HOGENOM" id="CLU_1163886_0_0_9"/>